<evidence type="ECO:0000313" key="6">
    <source>
        <dbReference type="Proteomes" id="UP000003963"/>
    </source>
</evidence>
<organism evidence="5 6">
    <name type="scientific">Streptomyces himastatinicus ATCC 53653</name>
    <dbReference type="NCBI Taxonomy" id="457427"/>
    <lineage>
        <taxon>Bacteria</taxon>
        <taxon>Bacillati</taxon>
        <taxon>Actinomycetota</taxon>
        <taxon>Actinomycetes</taxon>
        <taxon>Kitasatosporales</taxon>
        <taxon>Streptomycetaceae</taxon>
        <taxon>Streptomyces</taxon>
        <taxon>Streptomyces violaceusniger group</taxon>
    </lineage>
</organism>
<dbReference type="AlphaFoldDB" id="D9WPJ8"/>
<dbReference type="Gene3D" id="3.90.1750.20">
    <property type="entry name" value="Putative Large Serine Recombinase, Chain B, Domain 2"/>
    <property type="match status" value="1"/>
</dbReference>
<sequence>MTQLDLPATFRSSPTDEDGEPWLGYIRVSTWKEEQISPELQEGVLREWAARTGRRLLEPLIIDLDATGRNFKRRIMGAIERVEQGEARGIAVWRYSRFGRSRTGNVTNLARLEAAGGQLESATEHVDARTAIGRFQRDMIFAFGNYESDRAGEQWIETHDHRRNKLHLPSSGRPRWGYIWHPRRLPDGEGGWTTQKEWYEIHPERGPILADLYRDYADGRHGFETLAAWLNRHGHRTTTNRLWAESTIKHYMDSGFPAGLLRVHDRECNCERNKQGLRCPNYLMISGAHEECVAPDLWEAYQARRKTVRATPPRARQALYRLTGLMRHAECRGSATIVGTEGYAYRCSVQAKTGGTGCKGIRETRAHVEREVLKWVLREAAAGVDAAPSVPQQRAIVLDERTQAARERARLQAELAKYDDGLARLQADRAVNPDDYPPGAYEKARDRIKQQQATTRAALDKCIEVEQTPDRSDYEPLIISLAAEWETLKVAEQNALLKQLIRRVVLERIDPTDEEVEGGEDRRATAKVHIHPVWEPDPWEDKQVKKQAKE</sequence>
<dbReference type="SUPFAM" id="SSF53041">
    <property type="entry name" value="Resolvase-like"/>
    <property type="match status" value="1"/>
</dbReference>
<dbReference type="RefSeq" id="WP_009713684.1">
    <property type="nucleotide sequence ID" value="NZ_GG657754.1"/>
</dbReference>
<dbReference type="CDD" id="cd00338">
    <property type="entry name" value="Ser_Recombinase"/>
    <property type="match status" value="1"/>
</dbReference>
<dbReference type="InterPro" id="IPR036162">
    <property type="entry name" value="Resolvase-like_N_sf"/>
</dbReference>
<dbReference type="PROSITE" id="PS51737">
    <property type="entry name" value="RECOMBINASE_DNA_BIND"/>
    <property type="match status" value="1"/>
</dbReference>
<dbReference type="EMBL" id="GG657754">
    <property type="protein sequence ID" value="EFL21863.1"/>
    <property type="molecule type" value="Genomic_DNA"/>
</dbReference>
<dbReference type="Gene3D" id="3.40.50.1390">
    <property type="entry name" value="Resolvase, N-terminal catalytic domain"/>
    <property type="match status" value="1"/>
</dbReference>
<dbReference type="InterPro" id="IPR006119">
    <property type="entry name" value="Resolv_N"/>
</dbReference>
<dbReference type="SMART" id="SM00857">
    <property type="entry name" value="Resolvase"/>
    <property type="match status" value="1"/>
</dbReference>
<dbReference type="Pfam" id="PF00239">
    <property type="entry name" value="Resolvase"/>
    <property type="match status" value="1"/>
</dbReference>
<protein>
    <submittedName>
        <fullName evidence="5">Resolvase, N domain protein</fullName>
    </submittedName>
</protein>
<dbReference type="GO" id="GO:0003677">
    <property type="term" value="F:DNA binding"/>
    <property type="evidence" value="ECO:0007669"/>
    <property type="project" value="UniProtKB-KW"/>
</dbReference>
<feature type="domain" description="Recombinase" evidence="4">
    <location>
        <begin position="175"/>
        <end position="311"/>
    </location>
</feature>
<accession>D9WPJ8</accession>
<evidence type="ECO:0000256" key="2">
    <source>
        <dbReference type="ARBA" id="ARBA00023172"/>
    </source>
</evidence>
<keyword evidence="6" id="KW-1185">Reference proteome</keyword>
<feature type="region of interest" description="Disordered" evidence="3">
    <location>
        <begin position="513"/>
        <end position="550"/>
    </location>
</feature>
<dbReference type="STRING" id="457427.SSOG_01575"/>
<dbReference type="OrthoDB" id="4500247at2"/>
<keyword evidence="2" id="KW-0233">DNA recombination</keyword>
<dbReference type="Proteomes" id="UP000003963">
    <property type="component" value="Unassembled WGS sequence"/>
</dbReference>
<dbReference type="InterPro" id="IPR011109">
    <property type="entry name" value="DNA_bind_recombinase_dom"/>
</dbReference>
<name>D9WPJ8_9ACTN</name>
<dbReference type="InterPro" id="IPR038109">
    <property type="entry name" value="DNA_bind_recomb_sf"/>
</dbReference>
<dbReference type="InterPro" id="IPR050639">
    <property type="entry name" value="SSR_resolvase"/>
</dbReference>
<gene>
    <name evidence="5" type="ORF">SSOG_01575</name>
</gene>
<dbReference type="PANTHER" id="PTHR30461:SF2">
    <property type="entry name" value="SERINE RECOMBINASE PINE-RELATED"/>
    <property type="match status" value="1"/>
</dbReference>
<dbReference type="GO" id="GO:0000150">
    <property type="term" value="F:DNA strand exchange activity"/>
    <property type="evidence" value="ECO:0007669"/>
    <property type="project" value="InterPro"/>
</dbReference>
<evidence type="ECO:0000259" key="4">
    <source>
        <dbReference type="PROSITE" id="PS51737"/>
    </source>
</evidence>
<keyword evidence="1" id="KW-0238">DNA-binding</keyword>
<dbReference type="PANTHER" id="PTHR30461">
    <property type="entry name" value="DNA-INVERTASE FROM LAMBDOID PROPHAGE"/>
    <property type="match status" value="1"/>
</dbReference>
<evidence type="ECO:0000256" key="1">
    <source>
        <dbReference type="ARBA" id="ARBA00023125"/>
    </source>
</evidence>
<dbReference type="HOGENOM" id="CLU_495128_0_0_11"/>
<evidence type="ECO:0000313" key="5">
    <source>
        <dbReference type="EMBL" id="EFL21863.1"/>
    </source>
</evidence>
<reference evidence="5 6" key="1">
    <citation type="submission" date="2009-02" db="EMBL/GenBank/DDBJ databases">
        <title>Annotation of Streptomyces hygroscopicus strain ATCC 53653.</title>
        <authorList>
            <consortium name="The Broad Institute Genome Sequencing Platform"/>
            <consortium name="Broad Institute Microbial Sequencing Center"/>
            <person name="Fischbach M."/>
            <person name="Godfrey P."/>
            <person name="Ward D."/>
            <person name="Young S."/>
            <person name="Zeng Q."/>
            <person name="Koehrsen M."/>
            <person name="Alvarado L."/>
            <person name="Berlin A.M."/>
            <person name="Bochicchio J."/>
            <person name="Borenstein D."/>
            <person name="Chapman S.B."/>
            <person name="Chen Z."/>
            <person name="Engels R."/>
            <person name="Freedman E."/>
            <person name="Gellesch M."/>
            <person name="Goldberg J."/>
            <person name="Griggs A."/>
            <person name="Gujja S."/>
            <person name="Heilman E.R."/>
            <person name="Heiman D.I."/>
            <person name="Hepburn T.A."/>
            <person name="Howarth C."/>
            <person name="Jen D."/>
            <person name="Larson L."/>
            <person name="Lewis B."/>
            <person name="Mehta T."/>
            <person name="Park D."/>
            <person name="Pearson M."/>
            <person name="Richards J."/>
            <person name="Roberts A."/>
            <person name="Saif S."/>
            <person name="Shea T.D."/>
            <person name="Shenoy N."/>
            <person name="Sisk P."/>
            <person name="Stolte C."/>
            <person name="Sykes S.N."/>
            <person name="Thomson T."/>
            <person name="Walk T."/>
            <person name="White J."/>
            <person name="Yandava C."/>
            <person name="Straight P."/>
            <person name="Clardy J."/>
            <person name="Hung D."/>
            <person name="Kolter R."/>
            <person name="Mekalanos J."/>
            <person name="Walker S."/>
            <person name="Walsh C.T."/>
            <person name="Wieland-Brown L.C."/>
            <person name="Haas B."/>
            <person name="Nusbaum C."/>
            <person name="Birren B."/>
        </authorList>
    </citation>
    <scope>NUCLEOTIDE SEQUENCE [LARGE SCALE GENOMIC DNA]</scope>
    <source>
        <strain evidence="5 6">ATCC 53653</strain>
    </source>
</reference>
<dbReference type="Pfam" id="PF07508">
    <property type="entry name" value="Recombinase"/>
    <property type="match status" value="1"/>
</dbReference>
<evidence type="ECO:0000256" key="3">
    <source>
        <dbReference type="SAM" id="MobiDB-lite"/>
    </source>
</evidence>
<feature type="compositionally biased region" description="Basic and acidic residues" evidence="3">
    <location>
        <begin position="539"/>
        <end position="550"/>
    </location>
</feature>
<proteinExistence type="predicted"/>